<dbReference type="SMART" id="SM00404">
    <property type="entry name" value="PTPc_motif"/>
    <property type="match status" value="1"/>
</dbReference>
<dbReference type="PROSITE" id="PS50055">
    <property type="entry name" value="TYR_PHOSPHATASE_PTP"/>
    <property type="match status" value="1"/>
</dbReference>
<dbReference type="PANTHER" id="PTHR19134:SF561">
    <property type="entry name" value="PROTEIN TYROSINE PHOSPHATASE 36E, ISOFORM A"/>
    <property type="match status" value="1"/>
</dbReference>
<reference evidence="6" key="1">
    <citation type="submission" date="2016-03" db="EMBL/GenBank/DDBJ databases">
        <authorList>
            <person name="Devillers Hugo."/>
        </authorList>
    </citation>
    <scope>NUCLEOTIDE SEQUENCE [LARGE SCALE GENOMIC DNA]</scope>
</reference>
<dbReference type="Proteomes" id="UP000189911">
    <property type="component" value="Chromosome H"/>
</dbReference>
<feature type="domain" description="Tyrosine specific protein phosphatases" evidence="4">
    <location>
        <begin position="759"/>
        <end position="852"/>
    </location>
</feature>
<evidence type="ECO:0000256" key="1">
    <source>
        <dbReference type="ARBA" id="ARBA00009649"/>
    </source>
</evidence>
<dbReference type="InterPro" id="IPR050348">
    <property type="entry name" value="Protein-Tyr_Phosphatase"/>
</dbReference>
<dbReference type="GO" id="GO:0004725">
    <property type="term" value="F:protein tyrosine phosphatase activity"/>
    <property type="evidence" value="ECO:0007669"/>
    <property type="project" value="InterPro"/>
</dbReference>
<feature type="region of interest" description="Disordered" evidence="2">
    <location>
        <begin position="183"/>
        <end position="210"/>
    </location>
</feature>
<feature type="compositionally biased region" description="Polar residues" evidence="2">
    <location>
        <begin position="542"/>
        <end position="552"/>
    </location>
</feature>
<comment type="similarity">
    <text evidence="1">Belongs to the protein-tyrosine phosphatase family. Non-receptor class subfamily.</text>
</comment>
<accession>A0A1G4KMW3</accession>
<proteinExistence type="inferred from homology"/>
<evidence type="ECO:0000259" key="3">
    <source>
        <dbReference type="PROSITE" id="PS50055"/>
    </source>
</evidence>
<dbReference type="Gene3D" id="3.40.250.10">
    <property type="entry name" value="Rhodanese-like domain"/>
    <property type="match status" value="1"/>
</dbReference>
<dbReference type="InterPro" id="IPR003595">
    <property type="entry name" value="Tyr_Pase_cat"/>
</dbReference>
<feature type="compositionally biased region" description="Polar residues" evidence="2">
    <location>
        <begin position="482"/>
        <end position="493"/>
    </location>
</feature>
<dbReference type="InterPro" id="IPR016130">
    <property type="entry name" value="Tyr_Pase_AS"/>
</dbReference>
<evidence type="ECO:0000313" key="6">
    <source>
        <dbReference type="Proteomes" id="UP000189911"/>
    </source>
</evidence>
<dbReference type="Gene3D" id="3.90.190.10">
    <property type="entry name" value="Protein tyrosine phosphatase superfamily"/>
    <property type="match status" value="1"/>
</dbReference>
<feature type="region of interest" description="Disordered" evidence="2">
    <location>
        <begin position="481"/>
        <end position="552"/>
    </location>
</feature>
<feature type="compositionally biased region" description="Basic and acidic residues" evidence="2">
    <location>
        <begin position="1"/>
        <end position="10"/>
    </location>
</feature>
<organism evidence="5 6">
    <name type="scientific">Lachancea nothofagi CBS 11611</name>
    <dbReference type="NCBI Taxonomy" id="1266666"/>
    <lineage>
        <taxon>Eukaryota</taxon>
        <taxon>Fungi</taxon>
        <taxon>Dikarya</taxon>
        <taxon>Ascomycota</taxon>
        <taxon>Saccharomycotina</taxon>
        <taxon>Saccharomycetes</taxon>
        <taxon>Saccharomycetales</taxon>
        <taxon>Saccharomycetaceae</taxon>
        <taxon>Lachancea</taxon>
    </lineage>
</organism>
<feature type="compositionally biased region" description="Basic residues" evidence="2">
    <location>
        <begin position="339"/>
        <end position="352"/>
    </location>
</feature>
<name>A0A1G4KMW3_9SACH</name>
<feature type="region of interest" description="Disordered" evidence="2">
    <location>
        <begin position="311"/>
        <end position="365"/>
    </location>
</feature>
<sequence>MYQARLETHHQSPPAHMGQPAAPVKSPAMASLPLVDLTAGPHSLPQLSACDSVADVRTLESPLFLDLSQCGMSLPFQNYTRVHLKFPSTLLRRPKFQFSQLVQTLDHNTRDLLTSAVTSHSVFVFYDEGSTLQSCSSHTSNILTKIIPYLIQLKSQQHNNTKFLFLQGGKTKLQEKLPLHQPVPFPRPPHLKNSRSAPNVNKPATKNGLNKHNMNLKITIPSRNTRADNSDYMFIQSFKKDSIHYSPDSLQKYFNFHMPPKIEPEDEILPAWLKNYSKDGSKNLLRILNAFECLEKLEVQRLERCLQSSKEELQKEDKSNTQIDVQTASDEKAGPTQKTRLRKPYSFRKMQKQFKPDRHDYDSDNDGYHQAEELKLKMDIHEELHGGENQELISKLIKLQGNDNLSTREANRINNSKNNHTEVQDEDEDEVVETPMDDYLLTRGIQSYTKNRYSNILPYEHSRVKLEPSPVWSDNKHGPLSCTVTPGSNSPLSNKAIRKRRNSYFSQDCSSRERSSEHSSDQKPETVRSSLRPPLTSHDSMRTTLTPNTASDNDTFNDYFNANYLKMPQINPDFSYIATQAPLPSTLDDFWKVVVANGVKVILSLNSDDELSMRKWDIYWNSTSLKKFDVSVSDNFENVGGVKGCILRVFKVRRKVTKEHNKPGEAKVSNNVKIVETEANGTIAKKTKAEIMEGELPTCKNGSEIETAVHTICQLQYTKWLDSCGINMSDVLKLHRIKNLLLNNAAFFIESIRHGKVYEDIMNAKDSSPKDTYTSDLTKAPEKSPLLVHCSAGCGRTGVFITLDFLINVFERPTDNANRIDVWNMPQDLIFIVVNELRKQRISMVQNLTQYITCYEAILKYFELRKITGNCDRVH</sequence>
<dbReference type="SUPFAM" id="SSF52799">
    <property type="entry name" value="(Phosphotyrosine protein) phosphatases II"/>
    <property type="match status" value="1"/>
</dbReference>
<keyword evidence="6" id="KW-1185">Reference proteome</keyword>
<evidence type="ECO:0000256" key="2">
    <source>
        <dbReference type="SAM" id="MobiDB-lite"/>
    </source>
</evidence>
<evidence type="ECO:0000313" key="5">
    <source>
        <dbReference type="EMBL" id="SCV05756.1"/>
    </source>
</evidence>
<dbReference type="Pfam" id="PF00102">
    <property type="entry name" value="Y_phosphatase"/>
    <property type="match status" value="2"/>
</dbReference>
<protein>
    <submittedName>
        <fullName evidence="5">LANO_0H14488g1_1</fullName>
    </submittedName>
</protein>
<dbReference type="PANTHER" id="PTHR19134">
    <property type="entry name" value="RECEPTOR-TYPE TYROSINE-PROTEIN PHOSPHATASE"/>
    <property type="match status" value="1"/>
</dbReference>
<dbReference type="InterPro" id="IPR036873">
    <property type="entry name" value="Rhodanese-like_dom_sf"/>
</dbReference>
<dbReference type="PROSITE" id="PS00383">
    <property type="entry name" value="TYR_PHOSPHATASE_1"/>
    <property type="match status" value="1"/>
</dbReference>
<gene>
    <name evidence="5" type="ORF">LANO_0H14488G</name>
</gene>
<dbReference type="InterPro" id="IPR029021">
    <property type="entry name" value="Prot-tyrosine_phosphatase-like"/>
</dbReference>
<dbReference type="PROSITE" id="PS50056">
    <property type="entry name" value="TYR_PHOSPHATASE_2"/>
    <property type="match status" value="1"/>
</dbReference>
<evidence type="ECO:0000259" key="4">
    <source>
        <dbReference type="PROSITE" id="PS50056"/>
    </source>
</evidence>
<feature type="compositionally biased region" description="Basic and acidic residues" evidence="2">
    <location>
        <begin position="510"/>
        <end position="526"/>
    </location>
</feature>
<feature type="compositionally biased region" description="Basic and acidic residues" evidence="2">
    <location>
        <begin position="354"/>
        <end position="365"/>
    </location>
</feature>
<feature type="compositionally biased region" description="Polar residues" evidence="2">
    <location>
        <begin position="194"/>
        <end position="210"/>
    </location>
</feature>
<dbReference type="OrthoDB" id="6058203at2759"/>
<dbReference type="EMBL" id="LT598447">
    <property type="protein sequence ID" value="SCV05756.1"/>
    <property type="molecule type" value="Genomic_DNA"/>
</dbReference>
<dbReference type="InterPro" id="IPR000387">
    <property type="entry name" value="Tyr_Pase_dom"/>
</dbReference>
<dbReference type="InterPro" id="IPR000242">
    <property type="entry name" value="PTP_cat"/>
</dbReference>
<dbReference type="SMART" id="SM00194">
    <property type="entry name" value="PTPc"/>
    <property type="match status" value="1"/>
</dbReference>
<feature type="region of interest" description="Disordered" evidence="2">
    <location>
        <begin position="1"/>
        <end position="25"/>
    </location>
</feature>
<feature type="domain" description="Tyrosine-protein phosphatase" evidence="3">
    <location>
        <begin position="450"/>
        <end position="861"/>
    </location>
</feature>
<dbReference type="AlphaFoldDB" id="A0A1G4KMW3"/>
<dbReference type="PRINTS" id="PR00700">
    <property type="entry name" value="PRTYPHPHTASE"/>
</dbReference>